<keyword evidence="4" id="KW-1185">Reference proteome</keyword>
<proteinExistence type="predicted"/>
<sequence length="313" mass="34494">MMTFILLILTLPTQNATARMRAWRTLKASGAAVLRDGVYILPDLDACRATLQTVAVDVNAHAGSAYVLDANSPQDAHFESLFDRSTDYAALLNEIVKLQEQLILDQLSETIKQTRKLRKQLSALIEIDFFPTQSQPQVTAALQELELRIARAQSPDEPQAVDQAIPRRVVADYQGKVWATRQHPWVDRLACAWLIKRYIDPKAHILWLGTPLDCPADALGFDFDGATFSHVGNAVSFEVLLTSFELMESGLQRLAALVHYLDVGGVQPAEAIGIESVLTGLRQTIHNDDQLLAAALHVFDGLLAAFENGESTP</sequence>
<gene>
    <name evidence="3" type="ORF">HYN46_13475</name>
</gene>
<dbReference type="Pfam" id="PF09828">
    <property type="entry name" value="ChrB_C"/>
    <property type="match status" value="1"/>
</dbReference>
<accession>A0A345P8Z6</accession>
<feature type="domain" description="ChrB N-terminal" evidence="2">
    <location>
        <begin position="19"/>
        <end position="146"/>
    </location>
</feature>
<dbReference type="Pfam" id="PF20229">
    <property type="entry name" value="ChrB_N"/>
    <property type="match status" value="1"/>
</dbReference>
<dbReference type="KEGG" id="mbah:HYN46_13475"/>
<dbReference type="Proteomes" id="UP000253940">
    <property type="component" value="Chromosome"/>
</dbReference>
<dbReference type="EMBL" id="CP031222">
    <property type="protein sequence ID" value="AXI03755.1"/>
    <property type="molecule type" value="Genomic_DNA"/>
</dbReference>
<evidence type="ECO:0000259" key="2">
    <source>
        <dbReference type="Pfam" id="PF20229"/>
    </source>
</evidence>
<evidence type="ECO:0000313" key="3">
    <source>
        <dbReference type="EMBL" id="AXI03755.1"/>
    </source>
</evidence>
<evidence type="ECO:0000313" key="4">
    <source>
        <dbReference type="Proteomes" id="UP000253940"/>
    </source>
</evidence>
<reference evidence="3 4" key="1">
    <citation type="submission" date="2018-07" db="EMBL/GenBank/DDBJ databases">
        <title>Genome sequencing of Moraxellaceae gen. HYN0046.</title>
        <authorList>
            <person name="Kim M."/>
            <person name="Yi H."/>
        </authorList>
    </citation>
    <scope>NUCLEOTIDE SEQUENCE [LARGE SCALE GENOMIC DNA]</scope>
    <source>
        <strain evidence="3 4">HYN0046</strain>
    </source>
</reference>
<organism evidence="3 4">
    <name type="scientific">Aquirhabdus parva</name>
    <dbReference type="NCBI Taxonomy" id="2283318"/>
    <lineage>
        <taxon>Bacteria</taxon>
        <taxon>Pseudomonadati</taxon>
        <taxon>Pseudomonadota</taxon>
        <taxon>Gammaproteobacteria</taxon>
        <taxon>Moraxellales</taxon>
        <taxon>Moraxellaceae</taxon>
        <taxon>Aquirhabdus</taxon>
    </lineage>
</organism>
<dbReference type="InterPro" id="IPR046858">
    <property type="entry name" value="ChrB_N"/>
</dbReference>
<evidence type="ECO:0000259" key="1">
    <source>
        <dbReference type="Pfam" id="PF09828"/>
    </source>
</evidence>
<protein>
    <submittedName>
        <fullName evidence="3">Chromate resistance protein</fullName>
    </submittedName>
</protein>
<dbReference type="AlphaFoldDB" id="A0A345P8Z6"/>
<dbReference type="OrthoDB" id="6605953at2"/>
<feature type="domain" description="ChrB C-terminal" evidence="1">
    <location>
        <begin position="178"/>
        <end position="305"/>
    </location>
</feature>
<name>A0A345P8Z6_9GAMM</name>
<dbReference type="InterPro" id="IPR018634">
    <property type="entry name" value="ChrB_C"/>
</dbReference>